<dbReference type="GO" id="GO:0005789">
    <property type="term" value="C:endoplasmic reticulum membrane"/>
    <property type="evidence" value="ECO:0007669"/>
    <property type="project" value="UniProtKB-SubCell"/>
</dbReference>
<keyword evidence="7" id="KW-0931">ER-Golgi transport</keyword>
<dbReference type="GO" id="GO:0005085">
    <property type="term" value="F:guanyl-nucleotide exchange factor activity"/>
    <property type="evidence" value="ECO:0007669"/>
    <property type="project" value="InterPro"/>
</dbReference>
<dbReference type="PROSITE" id="PS50082">
    <property type="entry name" value="WD_REPEATS_2"/>
    <property type="match status" value="2"/>
</dbReference>
<evidence type="ECO:0000256" key="2">
    <source>
        <dbReference type="ARBA" id="ARBA00022448"/>
    </source>
</evidence>
<keyword evidence="9 13" id="KW-1133">Transmembrane helix</keyword>
<dbReference type="InterPro" id="IPR001680">
    <property type="entry name" value="WD40_rpt"/>
</dbReference>
<dbReference type="Gene3D" id="2.130.10.10">
    <property type="entry name" value="YVTN repeat-like/Quinoprotein amine dehydrogenase"/>
    <property type="match status" value="1"/>
</dbReference>
<evidence type="ECO:0000256" key="8">
    <source>
        <dbReference type="ARBA" id="ARBA00022927"/>
    </source>
</evidence>
<comment type="subcellular location">
    <subcellularLocation>
        <location evidence="1">Endoplasmic reticulum membrane</location>
        <topology evidence="1">Single-pass membrane protein</topology>
    </subcellularLocation>
</comment>
<dbReference type="EnsemblMetazoa" id="G1564.2">
    <property type="protein sequence ID" value="G1564.2:cds"/>
    <property type="gene ID" value="G1564"/>
</dbReference>
<sequence length="410" mass="45133">MASAKGGLLARSDFPLYAVKALDERHFLVAGGGGAAKTGIANAIEVYEVKFLSDKAVAGSICRHDTGTKSIMNGCNVYDGRNHIFAAGLDDECHIYSLKYKVTSPDKNEKGSNDVRQRKSGNENSANKEEEEGTKQIQFDIEEIKQIKTDFHKESGFQKAVQFSRDHSILATGGSDGYLRVWKYPSMEKVFEVAAHKSDVDDIDISPDGQKIVTVSRDHCGFVWKSEDGSKIKDLNGPQEYRFRACRYGLIEGKKDKFNLYTISIPVKRSQKPQPCYLTLWDSESFRSKGNQDTGTEVLSSLALSEDGVYAAVGTISGSVAVYISFSLKKLYYVKEAHSIFVTGLAFMPSSEAAQAITGSQDFTLLSISADNTIRLHQVAPRGSYSAALVVVLFICFITLIFWLISELGL</sequence>
<feature type="transmembrane region" description="Helical" evidence="13">
    <location>
        <begin position="308"/>
        <end position="326"/>
    </location>
</feature>
<keyword evidence="5" id="KW-0677">Repeat</keyword>
<dbReference type="Proteomes" id="UP000005408">
    <property type="component" value="Unassembled WGS sequence"/>
</dbReference>
<evidence type="ECO:0008006" key="16">
    <source>
        <dbReference type="Google" id="ProtNLM"/>
    </source>
</evidence>
<keyword evidence="8" id="KW-0653">Protein transport</keyword>
<dbReference type="AlphaFoldDB" id="A0A8W8ISC3"/>
<feature type="transmembrane region" description="Helical" evidence="13">
    <location>
        <begin position="385"/>
        <end position="405"/>
    </location>
</feature>
<evidence type="ECO:0000256" key="9">
    <source>
        <dbReference type="ARBA" id="ARBA00022989"/>
    </source>
</evidence>
<dbReference type="GO" id="GO:0006888">
    <property type="term" value="P:endoplasmic reticulum to Golgi vesicle-mediated transport"/>
    <property type="evidence" value="ECO:0007669"/>
    <property type="project" value="TreeGrafter"/>
</dbReference>
<evidence type="ECO:0000313" key="15">
    <source>
        <dbReference type="Proteomes" id="UP000005408"/>
    </source>
</evidence>
<feature type="repeat" description="WD" evidence="11">
    <location>
        <begin position="160"/>
        <end position="192"/>
    </location>
</feature>
<dbReference type="PANTHER" id="PTHR23284">
    <property type="entry name" value="PROLACTIN REGULATORY ELEMENT BINDING PROTEIN"/>
    <property type="match status" value="1"/>
</dbReference>
<evidence type="ECO:0000256" key="4">
    <source>
        <dbReference type="ARBA" id="ARBA00022692"/>
    </source>
</evidence>
<dbReference type="InterPro" id="IPR045260">
    <property type="entry name" value="Sec12-like"/>
</dbReference>
<keyword evidence="6" id="KW-0256">Endoplasmic reticulum</keyword>
<evidence type="ECO:0000313" key="14">
    <source>
        <dbReference type="EnsemblMetazoa" id="G1564.2:cds"/>
    </source>
</evidence>
<accession>A0A8W8ISC3</accession>
<dbReference type="SUPFAM" id="SSF50998">
    <property type="entry name" value="Quinoprotein alcohol dehydrogenase-like"/>
    <property type="match status" value="1"/>
</dbReference>
<proteinExistence type="predicted"/>
<dbReference type="GO" id="GO:0015031">
    <property type="term" value="P:protein transport"/>
    <property type="evidence" value="ECO:0007669"/>
    <property type="project" value="UniProtKB-KW"/>
</dbReference>
<keyword evidence="15" id="KW-1185">Reference proteome</keyword>
<keyword evidence="2" id="KW-0813">Transport</keyword>
<dbReference type="OrthoDB" id="2013972at2759"/>
<dbReference type="PANTHER" id="PTHR23284:SF0">
    <property type="entry name" value="PROLACTIN REGULATORY ELEMENT-BINDING PROTEIN"/>
    <property type="match status" value="1"/>
</dbReference>
<evidence type="ECO:0000256" key="13">
    <source>
        <dbReference type="SAM" id="Phobius"/>
    </source>
</evidence>
<evidence type="ECO:0000256" key="5">
    <source>
        <dbReference type="ARBA" id="ARBA00022737"/>
    </source>
</evidence>
<evidence type="ECO:0000256" key="3">
    <source>
        <dbReference type="ARBA" id="ARBA00022574"/>
    </source>
</evidence>
<dbReference type="EnsemblMetazoa" id="G1564.3">
    <property type="protein sequence ID" value="G1564.3:cds"/>
    <property type="gene ID" value="G1564"/>
</dbReference>
<reference evidence="14" key="1">
    <citation type="submission" date="2022-08" db="UniProtKB">
        <authorList>
            <consortium name="EnsemblMetazoa"/>
        </authorList>
    </citation>
    <scope>IDENTIFICATION</scope>
    <source>
        <strain evidence="14">05x7-T-G4-1.051#20</strain>
    </source>
</reference>
<name>A0A8W8ISC3_MAGGI</name>
<feature type="region of interest" description="Disordered" evidence="12">
    <location>
        <begin position="106"/>
        <end position="137"/>
    </location>
</feature>
<evidence type="ECO:0000256" key="6">
    <source>
        <dbReference type="ARBA" id="ARBA00022824"/>
    </source>
</evidence>
<keyword evidence="10 13" id="KW-0472">Membrane</keyword>
<feature type="repeat" description="WD" evidence="11">
    <location>
        <begin position="193"/>
        <end position="234"/>
    </location>
</feature>
<keyword evidence="4 13" id="KW-0812">Transmembrane</keyword>
<evidence type="ECO:0000256" key="11">
    <source>
        <dbReference type="PROSITE-ProRule" id="PRU00221"/>
    </source>
</evidence>
<feature type="compositionally biased region" description="Basic and acidic residues" evidence="12">
    <location>
        <begin position="106"/>
        <end position="121"/>
    </location>
</feature>
<dbReference type="OMA" id="YYVQPRI"/>
<evidence type="ECO:0000256" key="7">
    <source>
        <dbReference type="ARBA" id="ARBA00022892"/>
    </source>
</evidence>
<protein>
    <recommendedName>
        <fullName evidence="16">Prolactin regulatory element-binding protein</fullName>
    </recommendedName>
</protein>
<dbReference type="Pfam" id="PF00400">
    <property type="entry name" value="WD40"/>
    <property type="match status" value="2"/>
</dbReference>
<evidence type="ECO:0000256" key="12">
    <source>
        <dbReference type="SAM" id="MobiDB-lite"/>
    </source>
</evidence>
<dbReference type="InterPro" id="IPR011047">
    <property type="entry name" value="Quinoprotein_ADH-like_sf"/>
</dbReference>
<dbReference type="InterPro" id="IPR015943">
    <property type="entry name" value="WD40/YVTN_repeat-like_dom_sf"/>
</dbReference>
<dbReference type="GO" id="GO:0003400">
    <property type="term" value="P:regulation of COPII vesicle coating"/>
    <property type="evidence" value="ECO:0007669"/>
    <property type="project" value="TreeGrafter"/>
</dbReference>
<evidence type="ECO:0000256" key="10">
    <source>
        <dbReference type="ARBA" id="ARBA00023136"/>
    </source>
</evidence>
<organism evidence="14 15">
    <name type="scientific">Magallana gigas</name>
    <name type="common">Pacific oyster</name>
    <name type="synonym">Crassostrea gigas</name>
    <dbReference type="NCBI Taxonomy" id="29159"/>
    <lineage>
        <taxon>Eukaryota</taxon>
        <taxon>Metazoa</taxon>
        <taxon>Spiralia</taxon>
        <taxon>Lophotrochozoa</taxon>
        <taxon>Mollusca</taxon>
        <taxon>Bivalvia</taxon>
        <taxon>Autobranchia</taxon>
        <taxon>Pteriomorphia</taxon>
        <taxon>Ostreida</taxon>
        <taxon>Ostreoidea</taxon>
        <taxon>Ostreidae</taxon>
        <taxon>Magallana</taxon>
    </lineage>
</organism>
<keyword evidence="3 11" id="KW-0853">WD repeat</keyword>
<dbReference type="SMART" id="SM00320">
    <property type="entry name" value="WD40"/>
    <property type="match status" value="5"/>
</dbReference>
<evidence type="ECO:0000256" key="1">
    <source>
        <dbReference type="ARBA" id="ARBA00004389"/>
    </source>
</evidence>